<organism evidence="1">
    <name type="scientific">Anguilla anguilla</name>
    <name type="common">European freshwater eel</name>
    <name type="synonym">Muraena anguilla</name>
    <dbReference type="NCBI Taxonomy" id="7936"/>
    <lineage>
        <taxon>Eukaryota</taxon>
        <taxon>Metazoa</taxon>
        <taxon>Chordata</taxon>
        <taxon>Craniata</taxon>
        <taxon>Vertebrata</taxon>
        <taxon>Euteleostomi</taxon>
        <taxon>Actinopterygii</taxon>
        <taxon>Neopterygii</taxon>
        <taxon>Teleostei</taxon>
        <taxon>Anguilliformes</taxon>
        <taxon>Anguillidae</taxon>
        <taxon>Anguilla</taxon>
    </lineage>
</organism>
<name>A0A0E9R4L9_ANGAN</name>
<reference evidence="1" key="2">
    <citation type="journal article" date="2015" name="Fish Shellfish Immunol.">
        <title>Early steps in the European eel (Anguilla anguilla)-Vibrio vulnificus interaction in the gills: Role of the RtxA13 toxin.</title>
        <authorList>
            <person name="Callol A."/>
            <person name="Pajuelo D."/>
            <person name="Ebbesson L."/>
            <person name="Teles M."/>
            <person name="MacKenzie S."/>
            <person name="Amaro C."/>
        </authorList>
    </citation>
    <scope>NUCLEOTIDE SEQUENCE</scope>
</reference>
<accession>A0A0E9R4L9</accession>
<evidence type="ECO:0000313" key="1">
    <source>
        <dbReference type="EMBL" id="JAH24064.1"/>
    </source>
</evidence>
<sequence>MCCKVVLLYVNQFPFDYDSHWSVSLAYKPSTFGNKTEEEMNSLD</sequence>
<proteinExistence type="predicted"/>
<dbReference type="EMBL" id="GBXM01084513">
    <property type="protein sequence ID" value="JAH24064.1"/>
    <property type="molecule type" value="Transcribed_RNA"/>
</dbReference>
<dbReference type="AlphaFoldDB" id="A0A0E9R4L9"/>
<reference evidence="1" key="1">
    <citation type="submission" date="2014-11" db="EMBL/GenBank/DDBJ databases">
        <authorList>
            <person name="Amaro Gonzalez C."/>
        </authorList>
    </citation>
    <scope>NUCLEOTIDE SEQUENCE</scope>
</reference>
<protein>
    <submittedName>
        <fullName evidence="1">Uncharacterized protein</fullName>
    </submittedName>
</protein>